<evidence type="ECO:0000313" key="1">
    <source>
        <dbReference type="EMBL" id="SUZ58029.1"/>
    </source>
</evidence>
<dbReference type="AlphaFoldDB" id="A0A381NUU6"/>
<proteinExistence type="predicted"/>
<sequence length="57" mass="6374">MGKVSAVRVGLFTRRGVHEWEKVIVPAGGPVHRQGDKLRPISNFSRLQRVWGAEPPN</sequence>
<protein>
    <submittedName>
        <fullName evidence="1">Uncharacterized protein</fullName>
    </submittedName>
</protein>
<dbReference type="EMBL" id="UINC01000593">
    <property type="protein sequence ID" value="SUZ58029.1"/>
    <property type="molecule type" value="Genomic_DNA"/>
</dbReference>
<name>A0A381NUU6_9ZZZZ</name>
<reference evidence="1" key="1">
    <citation type="submission" date="2018-05" db="EMBL/GenBank/DDBJ databases">
        <authorList>
            <person name="Lanie J.A."/>
            <person name="Ng W.-L."/>
            <person name="Kazmierczak K.M."/>
            <person name="Andrzejewski T.M."/>
            <person name="Davidsen T.M."/>
            <person name="Wayne K.J."/>
            <person name="Tettelin H."/>
            <person name="Glass J.I."/>
            <person name="Rusch D."/>
            <person name="Podicherti R."/>
            <person name="Tsui H.-C.T."/>
            <person name="Winkler M.E."/>
        </authorList>
    </citation>
    <scope>NUCLEOTIDE SEQUENCE</scope>
</reference>
<accession>A0A381NUU6</accession>
<organism evidence="1">
    <name type="scientific">marine metagenome</name>
    <dbReference type="NCBI Taxonomy" id="408172"/>
    <lineage>
        <taxon>unclassified sequences</taxon>
        <taxon>metagenomes</taxon>
        <taxon>ecological metagenomes</taxon>
    </lineage>
</organism>
<gene>
    <name evidence="1" type="ORF">METZ01_LOCUS10883</name>
</gene>